<comment type="caution">
    <text evidence="1">The sequence shown here is derived from an EMBL/GenBank/DDBJ whole genome shotgun (WGS) entry which is preliminary data.</text>
</comment>
<evidence type="ECO:0000313" key="2">
    <source>
        <dbReference type="Proteomes" id="UP001163105"/>
    </source>
</evidence>
<dbReference type="Proteomes" id="UP001163105">
    <property type="component" value="Unassembled WGS sequence"/>
</dbReference>
<organism evidence="1 2">
    <name type="scientific">Purpureocillium lavendulum</name>
    <dbReference type="NCBI Taxonomy" id="1247861"/>
    <lineage>
        <taxon>Eukaryota</taxon>
        <taxon>Fungi</taxon>
        <taxon>Dikarya</taxon>
        <taxon>Ascomycota</taxon>
        <taxon>Pezizomycotina</taxon>
        <taxon>Sordariomycetes</taxon>
        <taxon>Hypocreomycetidae</taxon>
        <taxon>Hypocreales</taxon>
        <taxon>Ophiocordycipitaceae</taxon>
        <taxon>Purpureocillium</taxon>
    </lineage>
</organism>
<gene>
    <name evidence="1" type="ORF">O9K51_06506</name>
</gene>
<keyword evidence="2" id="KW-1185">Reference proteome</keyword>
<reference evidence="1" key="1">
    <citation type="submission" date="2023-01" db="EMBL/GenBank/DDBJ databases">
        <title>The growth and conidiation of Purpureocillium lavendulum are regulated by nitrogen source and histone H3K14 acetylation.</title>
        <authorList>
            <person name="Tang P."/>
            <person name="Han J."/>
            <person name="Zhang C."/>
            <person name="Tang P."/>
            <person name="Qi F."/>
            <person name="Zhang K."/>
            <person name="Liang L."/>
        </authorList>
    </citation>
    <scope>NUCLEOTIDE SEQUENCE</scope>
    <source>
        <strain evidence="1">YMF1.00683</strain>
    </source>
</reference>
<accession>A0AB34FPD9</accession>
<dbReference type="EMBL" id="JAQHRD010000005">
    <property type="protein sequence ID" value="KAJ6440716.1"/>
    <property type="molecule type" value="Genomic_DNA"/>
</dbReference>
<proteinExistence type="predicted"/>
<protein>
    <submittedName>
        <fullName evidence="1">Uncharacterized protein</fullName>
    </submittedName>
</protein>
<evidence type="ECO:0000313" key="1">
    <source>
        <dbReference type="EMBL" id="KAJ6440716.1"/>
    </source>
</evidence>
<sequence>MAAAGLELIATFALHESYVPAILKAKLKRRRKEQPNADLYTAMDITLDGEKKANTAAVVESASRPGLFSSSYGYFPFIY</sequence>
<name>A0AB34FPD9_9HYPO</name>
<dbReference type="AlphaFoldDB" id="A0AB34FPD9"/>